<protein>
    <recommendedName>
        <fullName evidence="6">Prolyl endopeptidase</fullName>
        <ecNumber evidence="6">3.4.21.-</ecNumber>
    </recommendedName>
</protein>
<evidence type="ECO:0000256" key="5">
    <source>
        <dbReference type="ARBA" id="ARBA00045448"/>
    </source>
</evidence>
<evidence type="ECO:0000259" key="7">
    <source>
        <dbReference type="Pfam" id="PF00326"/>
    </source>
</evidence>
<feature type="domain" description="Peptidase S9 prolyl oligopeptidase catalytic" evidence="7">
    <location>
        <begin position="228"/>
        <end position="444"/>
    </location>
</feature>
<dbReference type="InterPro" id="IPR051543">
    <property type="entry name" value="Serine_Peptidase_S9A"/>
</dbReference>
<dbReference type="Pfam" id="PF02897">
    <property type="entry name" value="Peptidase_S9_N"/>
    <property type="match status" value="1"/>
</dbReference>
<keyword evidence="2 6" id="KW-0645">Protease</keyword>
<evidence type="ECO:0000256" key="3">
    <source>
        <dbReference type="ARBA" id="ARBA00022801"/>
    </source>
</evidence>
<dbReference type="GO" id="GO:0006508">
    <property type="term" value="P:proteolysis"/>
    <property type="evidence" value="ECO:0007669"/>
    <property type="project" value="UniProtKB-KW"/>
</dbReference>
<dbReference type="PANTHER" id="PTHR11757">
    <property type="entry name" value="PROTEASE FAMILY S9A OLIGOPEPTIDASE"/>
    <property type="match status" value="1"/>
</dbReference>
<dbReference type="SUPFAM" id="SSF53474">
    <property type="entry name" value="alpha/beta-Hydrolases"/>
    <property type="match status" value="1"/>
</dbReference>
<dbReference type="Pfam" id="PF00326">
    <property type="entry name" value="Peptidase_S9"/>
    <property type="match status" value="1"/>
</dbReference>
<evidence type="ECO:0000313" key="9">
    <source>
        <dbReference type="EMBL" id="TFJ95075.1"/>
    </source>
</evidence>
<keyword evidence="3 6" id="KW-0378">Hydrolase</keyword>
<keyword evidence="10" id="KW-1185">Reference proteome</keyword>
<name>A0A4D9DBK6_9SAUR</name>
<dbReference type="EC" id="3.4.21.-" evidence="6"/>
<reference evidence="9 10" key="2">
    <citation type="submission" date="2019-04" db="EMBL/GenBank/DDBJ databases">
        <title>The genome sequence of big-headed turtle.</title>
        <authorList>
            <person name="Gong S."/>
        </authorList>
    </citation>
    <scope>NUCLEOTIDE SEQUENCE [LARGE SCALE GENOMIC DNA]</scope>
    <source>
        <strain evidence="9">DO16091913</strain>
        <tissue evidence="9">Muscle</tissue>
    </source>
</reference>
<dbReference type="InterPro" id="IPR001375">
    <property type="entry name" value="Peptidase_S9_cat"/>
</dbReference>
<comment type="caution">
    <text evidence="9">The sequence shown here is derived from an EMBL/GenBank/DDBJ whole genome shotgun (WGS) entry which is preliminary data.</text>
</comment>
<reference evidence="9 10" key="1">
    <citation type="submission" date="2019-04" db="EMBL/GenBank/DDBJ databases">
        <title>Draft genome of the big-headed turtle Platysternon megacephalum.</title>
        <authorList>
            <person name="Gong S."/>
        </authorList>
    </citation>
    <scope>NUCLEOTIDE SEQUENCE [LARGE SCALE GENOMIC DNA]</scope>
    <source>
        <strain evidence="9">DO16091913</strain>
        <tissue evidence="9">Muscle</tissue>
    </source>
</reference>
<dbReference type="SUPFAM" id="SSF50993">
    <property type="entry name" value="Peptidase/esterase 'gauge' domain"/>
    <property type="match status" value="1"/>
</dbReference>
<dbReference type="Proteomes" id="UP000297703">
    <property type="component" value="Unassembled WGS sequence"/>
</dbReference>
<dbReference type="STRING" id="55544.A0A4D9DBK6"/>
<comment type="similarity">
    <text evidence="1 6">Belongs to the peptidase S9A family.</text>
</comment>
<dbReference type="InterPro" id="IPR002470">
    <property type="entry name" value="Peptidase_S9A"/>
</dbReference>
<evidence type="ECO:0000313" key="10">
    <source>
        <dbReference type="Proteomes" id="UP000297703"/>
    </source>
</evidence>
<evidence type="ECO:0000256" key="1">
    <source>
        <dbReference type="ARBA" id="ARBA00005228"/>
    </source>
</evidence>
<dbReference type="Gene3D" id="3.40.50.1820">
    <property type="entry name" value="alpha/beta hydrolase"/>
    <property type="match status" value="1"/>
</dbReference>
<dbReference type="InterPro" id="IPR023302">
    <property type="entry name" value="Pept_S9A_N"/>
</dbReference>
<dbReference type="EMBL" id="QXTE01015220">
    <property type="protein sequence ID" value="TFJ95075.1"/>
    <property type="molecule type" value="Genomic_DNA"/>
</dbReference>
<evidence type="ECO:0000259" key="8">
    <source>
        <dbReference type="Pfam" id="PF02897"/>
    </source>
</evidence>
<dbReference type="AlphaFoldDB" id="A0A4D9DBK6"/>
<evidence type="ECO:0000256" key="4">
    <source>
        <dbReference type="ARBA" id="ARBA00022825"/>
    </source>
</evidence>
<comment type="function">
    <text evidence="5">Serine peptidase whose precise substrate specificity remains unclear. Does not cleave peptides after a arginine or lysine residue. Regulates trans-Golgi network morphology and sorting by regulating the membrane binding of the AP-1 complex. May play a role in the regulation of synaptic vesicle exocytosis.</text>
</comment>
<dbReference type="GO" id="GO:0004252">
    <property type="term" value="F:serine-type endopeptidase activity"/>
    <property type="evidence" value="ECO:0007669"/>
    <property type="project" value="UniProtKB-UniRule"/>
</dbReference>
<dbReference type="InterPro" id="IPR029058">
    <property type="entry name" value="AB_hydrolase_fold"/>
</dbReference>
<organism evidence="9 10">
    <name type="scientific">Platysternon megacephalum</name>
    <name type="common">big-headed turtle</name>
    <dbReference type="NCBI Taxonomy" id="55544"/>
    <lineage>
        <taxon>Eukaryota</taxon>
        <taxon>Metazoa</taxon>
        <taxon>Chordata</taxon>
        <taxon>Craniata</taxon>
        <taxon>Vertebrata</taxon>
        <taxon>Euteleostomi</taxon>
        <taxon>Archelosauria</taxon>
        <taxon>Testudinata</taxon>
        <taxon>Testudines</taxon>
        <taxon>Cryptodira</taxon>
        <taxon>Durocryptodira</taxon>
        <taxon>Testudinoidea</taxon>
        <taxon>Platysternidae</taxon>
        <taxon>Platysternon</taxon>
    </lineage>
</organism>
<dbReference type="PRINTS" id="PR00862">
    <property type="entry name" value="PROLIGOPTASE"/>
</dbReference>
<feature type="domain" description="Peptidase S9A N-terminal" evidence="8">
    <location>
        <begin position="3"/>
        <end position="163"/>
    </location>
</feature>
<accession>A0A4D9DBK6</accession>
<dbReference type="OrthoDB" id="248387at2759"/>
<keyword evidence="4 6" id="KW-0720">Serine protease</keyword>
<evidence type="ECO:0000256" key="6">
    <source>
        <dbReference type="RuleBase" id="RU368024"/>
    </source>
</evidence>
<dbReference type="PANTHER" id="PTHR11757:SF19">
    <property type="entry name" value="PROLYL ENDOPEPTIDASE-LIKE"/>
    <property type="match status" value="1"/>
</dbReference>
<sequence length="447" mass="49594">MTGEVWLVPTTDPQAEPVCVSPRQEGLAYSVEVAGDQLLILHDRNCVDFELSRVSVDALDSPWTTVIAGVEGVRLAHVAAYASHVVVALRRDGVTGVHVMKRTPDGFEAGRDVEFDGEFYTVWPRFEADYETVENRVLYTSLVTPMTTLLLNLDSLETTVLKQTKVLEDPLQGAYDPSQYVQRREWATAADGTKIPISLFHHKEMVLDGSNPCLLYGYGSYESTSDPAFSLRKLACVERGMVFAIAHVRGGGDMGRRWYNEGKTLHKKNTFSDFVACAQHLIDVGYTQPGRLAAEGRSAGGLLMGAIANLAPELFRAVHAGVAFVDPLTSITMPELPLTIGEWEEWGDPYHDPQVYAYMKEYAPYENIDASRPYPAILATTSLNDTRVLYVEPAKWIARLRHELPDDGRDRLLHIEMVAGHGGVSGRYGAWKQDAYELAWLLTEVAS</sequence>
<gene>
    <name evidence="9" type="ORF">DR999_PMT23528</name>
</gene>
<evidence type="ECO:0000256" key="2">
    <source>
        <dbReference type="ARBA" id="ARBA00022670"/>
    </source>
</evidence>
<proteinExistence type="inferred from homology"/>